<dbReference type="PANTHER" id="PTHR30024">
    <property type="entry name" value="ALIPHATIC SULFONATES-BINDING PROTEIN-RELATED"/>
    <property type="match status" value="1"/>
</dbReference>
<dbReference type="AlphaFoldDB" id="A0A323TKQ6"/>
<protein>
    <submittedName>
        <fullName evidence="10">ABC transporter substrate-binding protein</fullName>
    </submittedName>
</protein>
<gene>
    <name evidence="10" type="ORF">CR194_06650</name>
</gene>
<dbReference type="InterPro" id="IPR044527">
    <property type="entry name" value="NrtA/CpmA_ABC-bd_dom"/>
</dbReference>
<keyword evidence="7 9" id="KW-0732">Signal</keyword>
<name>A0A323TKQ6_9BACI</name>
<evidence type="ECO:0000256" key="3">
    <source>
        <dbReference type="ARBA" id="ARBA00010742"/>
    </source>
</evidence>
<dbReference type="NCBIfam" id="TIGR01728">
    <property type="entry name" value="SsuA_fam"/>
    <property type="match status" value="1"/>
</dbReference>
<evidence type="ECO:0000256" key="4">
    <source>
        <dbReference type="ARBA" id="ARBA00022448"/>
    </source>
</evidence>
<evidence type="ECO:0000256" key="2">
    <source>
        <dbReference type="ARBA" id="ARBA00004533"/>
    </source>
</evidence>
<organism evidence="10 11">
    <name type="scientific">Salipaludibacillus keqinensis</name>
    <dbReference type="NCBI Taxonomy" id="2045207"/>
    <lineage>
        <taxon>Bacteria</taxon>
        <taxon>Bacillati</taxon>
        <taxon>Bacillota</taxon>
        <taxon>Bacilli</taxon>
        <taxon>Bacillales</taxon>
        <taxon>Bacillaceae</taxon>
    </lineage>
</organism>
<dbReference type="GO" id="GO:0042626">
    <property type="term" value="F:ATPase-coupled transmembrane transporter activity"/>
    <property type="evidence" value="ECO:0007669"/>
    <property type="project" value="InterPro"/>
</dbReference>
<dbReference type="OrthoDB" id="506341at2"/>
<reference evidence="10 11" key="1">
    <citation type="submission" date="2017-10" db="EMBL/GenBank/DDBJ databases">
        <title>Bacillus sp. nov., a halophilic bacterium isolated from a Keqin Lake.</title>
        <authorList>
            <person name="Wang H."/>
        </authorList>
    </citation>
    <scope>NUCLEOTIDE SEQUENCE [LARGE SCALE GENOMIC DNA]</scope>
    <source>
        <strain evidence="10 11">KQ-12</strain>
    </source>
</reference>
<evidence type="ECO:0000313" key="11">
    <source>
        <dbReference type="Proteomes" id="UP000248214"/>
    </source>
</evidence>
<dbReference type="EMBL" id="PDOD01000001">
    <property type="protein sequence ID" value="PYZ95190.1"/>
    <property type="molecule type" value="Genomic_DNA"/>
</dbReference>
<accession>A0A323TKQ6</accession>
<comment type="similarity">
    <text evidence="3">Belongs to the bacterial solute-binding protein SsuA/TauA family.</text>
</comment>
<evidence type="ECO:0000256" key="1">
    <source>
        <dbReference type="ARBA" id="ARBA00004418"/>
    </source>
</evidence>
<evidence type="ECO:0000256" key="7">
    <source>
        <dbReference type="ARBA" id="ARBA00022729"/>
    </source>
</evidence>
<dbReference type="PROSITE" id="PS51257">
    <property type="entry name" value="PROKAR_LIPOPROTEIN"/>
    <property type="match status" value="1"/>
</dbReference>
<feature type="signal peptide" evidence="9">
    <location>
        <begin position="1"/>
        <end position="22"/>
    </location>
</feature>
<keyword evidence="5" id="KW-1003">Cell membrane</keyword>
<feature type="chain" id="PRO_5038982945" evidence="9">
    <location>
        <begin position="23"/>
        <end position="343"/>
    </location>
</feature>
<evidence type="ECO:0000256" key="8">
    <source>
        <dbReference type="ARBA" id="ARBA00023136"/>
    </source>
</evidence>
<keyword evidence="6" id="KW-0997">Cell inner membrane</keyword>
<dbReference type="GO" id="GO:0042597">
    <property type="term" value="C:periplasmic space"/>
    <property type="evidence" value="ECO:0007669"/>
    <property type="project" value="UniProtKB-SubCell"/>
</dbReference>
<evidence type="ECO:0000256" key="9">
    <source>
        <dbReference type="SAM" id="SignalP"/>
    </source>
</evidence>
<comment type="caution">
    <text evidence="10">The sequence shown here is derived from an EMBL/GenBank/DDBJ whole genome shotgun (WGS) entry which is preliminary data.</text>
</comment>
<dbReference type="Gene3D" id="3.40.190.10">
    <property type="entry name" value="Periplasmic binding protein-like II"/>
    <property type="match status" value="2"/>
</dbReference>
<dbReference type="Proteomes" id="UP000248214">
    <property type="component" value="Unassembled WGS sequence"/>
</dbReference>
<dbReference type="SUPFAM" id="SSF53850">
    <property type="entry name" value="Periplasmic binding protein-like II"/>
    <property type="match status" value="1"/>
</dbReference>
<comment type="subcellular location">
    <subcellularLocation>
        <location evidence="2">Cell inner membrane</location>
    </subcellularLocation>
    <subcellularLocation>
        <location evidence="1">Periplasm</location>
    </subcellularLocation>
</comment>
<dbReference type="InterPro" id="IPR010067">
    <property type="entry name" value="ABC_SsuA_sub-bd"/>
</dbReference>
<keyword evidence="11" id="KW-1185">Reference proteome</keyword>
<dbReference type="RefSeq" id="WP_110608825.1">
    <property type="nucleotide sequence ID" value="NZ_PDOD01000001.1"/>
</dbReference>
<dbReference type="PANTHER" id="PTHR30024:SF47">
    <property type="entry name" value="TAURINE-BINDING PERIPLASMIC PROTEIN"/>
    <property type="match status" value="1"/>
</dbReference>
<dbReference type="CDD" id="cd13553">
    <property type="entry name" value="PBP2_NrtA_CpmA_like"/>
    <property type="match status" value="1"/>
</dbReference>
<dbReference type="GO" id="GO:0005886">
    <property type="term" value="C:plasma membrane"/>
    <property type="evidence" value="ECO:0007669"/>
    <property type="project" value="UniProtKB-SubCell"/>
</dbReference>
<evidence type="ECO:0000313" key="10">
    <source>
        <dbReference type="EMBL" id="PYZ95190.1"/>
    </source>
</evidence>
<evidence type="ECO:0000256" key="5">
    <source>
        <dbReference type="ARBA" id="ARBA00022475"/>
    </source>
</evidence>
<dbReference type="Pfam" id="PF13379">
    <property type="entry name" value="NMT1_2"/>
    <property type="match status" value="1"/>
</dbReference>
<evidence type="ECO:0000256" key="6">
    <source>
        <dbReference type="ARBA" id="ARBA00022519"/>
    </source>
</evidence>
<keyword evidence="8" id="KW-0472">Membrane</keyword>
<keyword evidence="4" id="KW-0813">Transport</keyword>
<sequence length="343" mass="37274">MKKILSGLALTASILVVSACGAGEENSGNETTGSSESGGGEVNIGYFPNLDHAAGIIGKEKGYFSDEIDGEVEFLNYPNGNDFIDALDTGVIDLGYVGPGPAINYYLSGGDVVVIGAAANGATLIVSREDSGIHSLEDFPGKSFCTPGNGCTHNVQLEIMLQEKGMKTNRRNGEVEHQSRVNPASMVAMFEQGQIDAAAAPEPWGTLLVEEHNANVVTEWNEVFLGEELASVVLVTTQEFIDENPEQVEQALRAHNRSVEFAQNNEEDTLETVNDLIYGLTQTRLPEHVLEKAWQRMEVTTETHADALQEWANASYELEFMDEDPDLDGFVDTSILDKILEEE</sequence>
<proteinExistence type="inferred from homology"/>